<dbReference type="Gene3D" id="2.120.10.30">
    <property type="entry name" value="TolB, C-terminal domain"/>
    <property type="match status" value="1"/>
</dbReference>
<dbReference type="AlphaFoldDB" id="A0A820ER10"/>
<evidence type="ECO:0000313" key="2">
    <source>
        <dbReference type="Proteomes" id="UP000663844"/>
    </source>
</evidence>
<feature type="non-terminal residue" evidence="1">
    <location>
        <position position="106"/>
    </location>
</feature>
<comment type="caution">
    <text evidence="1">The sequence shown here is derived from an EMBL/GenBank/DDBJ whole genome shotgun (WGS) entry which is preliminary data.</text>
</comment>
<accession>A0A820ER10</accession>
<evidence type="ECO:0000313" key="1">
    <source>
        <dbReference type="EMBL" id="CAF4252690.1"/>
    </source>
</evidence>
<reference evidence="1" key="1">
    <citation type="submission" date="2021-02" db="EMBL/GenBank/DDBJ databases">
        <authorList>
            <person name="Nowell W R."/>
        </authorList>
    </citation>
    <scope>NUCLEOTIDE SEQUENCE</scope>
</reference>
<sequence length="106" mass="11743">MFELNNLQTTGTTVIFNITYPSKIYVDDDMDGQTIYAAIEGDSAVKKWTKGASEGIQVGGECFYCMGVSVDKEKNVYMSSAGRSCVYKWSPQTNIITIVAGRENYQ</sequence>
<protein>
    <submittedName>
        <fullName evidence="1">Uncharacterized protein</fullName>
    </submittedName>
</protein>
<dbReference type="SUPFAM" id="SSF101898">
    <property type="entry name" value="NHL repeat"/>
    <property type="match status" value="1"/>
</dbReference>
<organism evidence="1 2">
    <name type="scientific">Adineta steineri</name>
    <dbReference type="NCBI Taxonomy" id="433720"/>
    <lineage>
        <taxon>Eukaryota</taxon>
        <taxon>Metazoa</taxon>
        <taxon>Spiralia</taxon>
        <taxon>Gnathifera</taxon>
        <taxon>Rotifera</taxon>
        <taxon>Eurotatoria</taxon>
        <taxon>Bdelloidea</taxon>
        <taxon>Adinetida</taxon>
        <taxon>Adinetidae</taxon>
        <taxon>Adineta</taxon>
    </lineage>
</organism>
<dbReference type="Proteomes" id="UP000663844">
    <property type="component" value="Unassembled WGS sequence"/>
</dbReference>
<dbReference type="InterPro" id="IPR011042">
    <property type="entry name" value="6-blade_b-propeller_TolB-like"/>
</dbReference>
<dbReference type="EMBL" id="CAJOAZ010012460">
    <property type="protein sequence ID" value="CAF4252690.1"/>
    <property type="molecule type" value="Genomic_DNA"/>
</dbReference>
<gene>
    <name evidence="1" type="ORF">OXD698_LOCUS43524</name>
</gene>
<name>A0A820ER10_9BILA</name>
<proteinExistence type="predicted"/>